<dbReference type="SUPFAM" id="SSF89392">
    <property type="entry name" value="Prokaryotic lipoproteins and lipoprotein localization factors"/>
    <property type="match status" value="1"/>
</dbReference>
<reference evidence="14 15" key="1">
    <citation type="journal article" date="2012" name="Int. J. Syst. Evol. Microbiol.">
        <title>Shewanella dokdonensis sp. nov., isolated from seawater.</title>
        <authorList>
            <person name="Sung H.R."/>
            <person name="Yoon J.H."/>
            <person name="Ghim S.Y."/>
        </authorList>
    </citation>
    <scope>NUCLEOTIDE SEQUENCE [LARGE SCALE GENOMIC DNA]</scope>
    <source>
        <strain evidence="14 15">DSM 23626</strain>
    </source>
</reference>
<keyword evidence="6" id="KW-0732">Signal</keyword>
<proteinExistence type="inferred from homology"/>
<comment type="similarity">
    <text evidence="2 13">Belongs to the LolB family.</text>
</comment>
<keyword evidence="9" id="KW-0564">Palmitate</keyword>
<evidence type="ECO:0000256" key="11">
    <source>
        <dbReference type="ARBA" id="ARBA00023237"/>
    </source>
</evidence>
<evidence type="ECO:0000256" key="4">
    <source>
        <dbReference type="ARBA" id="ARBA00016202"/>
    </source>
</evidence>
<evidence type="ECO:0000256" key="7">
    <source>
        <dbReference type="ARBA" id="ARBA00022927"/>
    </source>
</evidence>
<evidence type="ECO:0000256" key="13">
    <source>
        <dbReference type="HAMAP-Rule" id="MF_00233"/>
    </source>
</evidence>
<dbReference type="InterPro" id="IPR029046">
    <property type="entry name" value="LolA/LolB/LppX"/>
</dbReference>
<keyword evidence="5 13" id="KW-0813">Transport</keyword>
<dbReference type="Pfam" id="PF03550">
    <property type="entry name" value="LolB"/>
    <property type="match status" value="1"/>
</dbReference>
<evidence type="ECO:0000256" key="3">
    <source>
        <dbReference type="ARBA" id="ARBA00011245"/>
    </source>
</evidence>
<gene>
    <name evidence="13 14" type="primary">lolB</name>
    <name evidence="14" type="ORF">KHX94_14760</name>
</gene>
<evidence type="ECO:0000256" key="12">
    <source>
        <dbReference type="ARBA" id="ARBA00023288"/>
    </source>
</evidence>
<keyword evidence="8 13" id="KW-0472">Membrane</keyword>
<name>A0ABX8DLU8_9GAMM</name>
<accession>A0ABX8DLU8</accession>
<keyword evidence="15" id="KW-1185">Reference proteome</keyword>
<evidence type="ECO:0000256" key="6">
    <source>
        <dbReference type="ARBA" id="ARBA00022729"/>
    </source>
</evidence>
<keyword evidence="12 14" id="KW-0449">Lipoprotein</keyword>
<evidence type="ECO:0000256" key="8">
    <source>
        <dbReference type="ARBA" id="ARBA00023136"/>
    </source>
</evidence>
<evidence type="ECO:0000313" key="14">
    <source>
        <dbReference type="EMBL" id="QVK24882.1"/>
    </source>
</evidence>
<dbReference type="HAMAP" id="MF_00233">
    <property type="entry name" value="LolB"/>
    <property type="match status" value="1"/>
</dbReference>
<sequence length="213" mass="24138">MTNCTSYRLTVPLLLWIIVSVFISGCSSLADNNWVATQVSTPAAASAWELQGKLAVKSPQESFSTNLYWLHTPVNDELKLTTMLGTSVLTLSNREGYAKLEVDGHSYEGDDPQTLLNQLSNWQFPLTQLPQWILGIISDDYHVSRDIKGRPLQLTDTSVMPPWRIQYQGWQPQSGTMVPRLLRLDRGNLQLKIQLNQWQALTNVQVPMDNQRL</sequence>
<dbReference type="Proteomes" id="UP000676428">
    <property type="component" value="Chromosome"/>
</dbReference>
<evidence type="ECO:0000313" key="15">
    <source>
        <dbReference type="Proteomes" id="UP000676428"/>
    </source>
</evidence>
<dbReference type="Gene3D" id="2.50.20.10">
    <property type="entry name" value="Lipoprotein localisation LolA/LolB/LppX"/>
    <property type="match status" value="1"/>
</dbReference>
<evidence type="ECO:0000256" key="9">
    <source>
        <dbReference type="ARBA" id="ARBA00023139"/>
    </source>
</evidence>
<dbReference type="InterPro" id="IPR004565">
    <property type="entry name" value="OM_lipoprot_LolB"/>
</dbReference>
<dbReference type="NCBIfam" id="TIGR00548">
    <property type="entry name" value="lolB"/>
    <property type="match status" value="1"/>
</dbReference>
<keyword evidence="10 13" id="KW-0143">Chaperone</keyword>
<evidence type="ECO:0000256" key="1">
    <source>
        <dbReference type="ARBA" id="ARBA00004459"/>
    </source>
</evidence>
<comment type="function">
    <text evidence="13">Plays a critical role in the incorporation of lipoproteins in the outer membrane after they are released by the LolA protein.</text>
</comment>
<evidence type="ECO:0000256" key="10">
    <source>
        <dbReference type="ARBA" id="ARBA00023186"/>
    </source>
</evidence>
<comment type="subunit">
    <text evidence="3 13">Monomer.</text>
</comment>
<comment type="subcellular location">
    <subcellularLocation>
        <location evidence="1">Cell outer membrane</location>
        <topology evidence="1">Lipid-anchor</topology>
    </subcellularLocation>
</comment>
<keyword evidence="7 13" id="KW-0653">Protein transport</keyword>
<evidence type="ECO:0000256" key="2">
    <source>
        <dbReference type="ARBA" id="ARBA00009696"/>
    </source>
</evidence>
<dbReference type="EMBL" id="CP074572">
    <property type="protein sequence ID" value="QVK24882.1"/>
    <property type="molecule type" value="Genomic_DNA"/>
</dbReference>
<keyword evidence="11 13" id="KW-0998">Cell outer membrane</keyword>
<evidence type="ECO:0000256" key="5">
    <source>
        <dbReference type="ARBA" id="ARBA00022448"/>
    </source>
</evidence>
<dbReference type="CDD" id="cd16326">
    <property type="entry name" value="LolB"/>
    <property type="match status" value="1"/>
</dbReference>
<organism evidence="14 15">
    <name type="scientific">Shewanella dokdonensis</name>
    <dbReference type="NCBI Taxonomy" id="712036"/>
    <lineage>
        <taxon>Bacteria</taxon>
        <taxon>Pseudomonadati</taxon>
        <taxon>Pseudomonadota</taxon>
        <taxon>Gammaproteobacteria</taxon>
        <taxon>Alteromonadales</taxon>
        <taxon>Shewanellaceae</taxon>
        <taxon>Shewanella</taxon>
    </lineage>
</organism>
<protein>
    <recommendedName>
        <fullName evidence="4 13">Outer-membrane lipoprotein LolB</fullName>
    </recommendedName>
</protein>